<name>A0A1L3ZPY2_RHILE</name>
<evidence type="ECO:0000256" key="1">
    <source>
        <dbReference type="ARBA" id="ARBA00010164"/>
    </source>
</evidence>
<keyword evidence="3 6" id="KW-0418">Kinase</keyword>
<dbReference type="Pfam" id="PF07804">
    <property type="entry name" value="HipA_C"/>
    <property type="match status" value="1"/>
</dbReference>
<dbReference type="Pfam" id="PF13657">
    <property type="entry name" value="Couple_hipA"/>
    <property type="match status" value="1"/>
</dbReference>
<keyword evidence="2" id="KW-0808">Transferase</keyword>
<reference evidence="6 7" key="1">
    <citation type="submission" date="2016-11" db="EMBL/GenBank/DDBJ databases">
        <title>Rhizobium leguminosarum bv. viciae strain Vaf12 isolated from Vavilovia formosa root nodules from Russia, Dagestan.</title>
        <authorList>
            <person name="Kimeklis A."/>
        </authorList>
    </citation>
    <scope>NUCLEOTIDE SEQUENCE [LARGE SCALE GENOMIC DNA]</scope>
    <source>
        <strain evidence="6 7">Vaf-108</strain>
        <plasmid evidence="7">Plasmid unnamed8 sequence</plasmid>
    </source>
</reference>
<geneLocation type="plasmid" evidence="7">
    <name>unnamed8 sequence</name>
</geneLocation>
<sequence>MISDLSELYVWIWLPMETHPVVAGRVVRSRNQFFFNYGRSYLERENAIAIFDLDLPLEAGIIEPPAGHLLAPSLRDALPDRWGRRVIVNDLLGLRRDEIDEDAFDEMTFMHHSGSDRIGALDFQESATEYTPRESDNATLVELQTFADKVEAGEPVPKGLDRVILHGSSIGGARPKALISDGQAGRPRKLIAKFSATNDTFAMVRAEFVAMRLASLAGIAVAPVEINRVLDRDVLLVERFDRLPSGQSWTKRAMVSALTWTQENELAAHHISYQMLAELVRSRFSSPLKTLEELFSRLCFNILVGNTDDHARNHAAFWDGEMLSLTPAYDIAPQRRGTPEANQAMIVAGASRAAQLTNALAVSPSFLLSQLQARAIVDDQAAAIVANWRATCDEAGMTPIERRFFEGRQILNRYAFEGYGPTPQLPS</sequence>
<protein>
    <submittedName>
        <fullName evidence="6">Phosphatidylinositol kinase</fullName>
    </submittedName>
</protein>
<dbReference type="InterPro" id="IPR012893">
    <property type="entry name" value="HipA-like_C"/>
</dbReference>
<dbReference type="GO" id="GO:0005829">
    <property type="term" value="C:cytosol"/>
    <property type="evidence" value="ECO:0007669"/>
    <property type="project" value="TreeGrafter"/>
</dbReference>
<feature type="domain" description="HipA-like C-terminal" evidence="4">
    <location>
        <begin position="168"/>
        <end position="388"/>
    </location>
</feature>
<dbReference type="InterPro" id="IPR052028">
    <property type="entry name" value="HipA_Ser/Thr_kinase"/>
</dbReference>
<dbReference type="GO" id="GO:0004674">
    <property type="term" value="F:protein serine/threonine kinase activity"/>
    <property type="evidence" value="ECO:0007669"/>
    <property type="project" value="TreeGrafter"/>
</dbReference>
<evidence type="ECO:0000313" key="6">
    <source>
        <dbReference type="EMBL" id="API57698.1"/>
    </source>
</evidence>
<evidence type="ECO:0000256" key="3">
    <source>
        <dbReference type="ARBA" id="ARBA00022777"/>
    </source>
</evidence>
<accession>A0A1L3ZPY2</accession>
<dbReference type="PANTHER" id="PTHR37419">
    <property type="entry name" value="SERINE/THREONINE-PROTEIN KINASE TOXIN HIPA"/>
    <property type="match status" value="1"/>
</dbReference>
<dbReference type="EMBL" id="CP018236">
    <property type="protein sequence ID" value="API57698.1"/>
    <property type="molecule type" value="Genomic_DNA"/>
</dbReference>
<feature type="domain" description="HipA N-terminal subdomain 1" evidence="5">
    <location>
        <begin position="22"/>
        <end position="123"/>
    </location>
</feature>
<comment type="similarity">
    <text evidence="1">Belongs to the HipA Ser/Thr kinase family.</text>
</comment>
<keyword evidence="6" id="KW-0614">Plasmid</keyword>
<evidence type="ECO:0000256" key="2">
    <source>
        <dbReference type="ARBA" id="ARBA00022679"/>
    </source>
</evidence>
<proteinExistence type="inferred from homology"/>
<gene>
    <name evidence="6" type="ORF">BMW22_41175</name>
</gene>
<dbReference type="InterPro" id="IPR017508">
    <property type="entry name" value="HipA_N1"/>
</dbReference>
<evidence type="ECO:0000313" key="7">
    <source>
        <dbReference type="Proteomes" id="UP000183050"/>
    </source>
</evidence>
<dbReference type="AlphaFoldDB" id="A0A1L3ZPY2"/>
<dbReference type="RefSeq" id="WP_072642699.1">
    <property type="nucleotide sequence ID" value="NZ_CP018236.1"/>
</dbReference>
<evidence type="ECO:0000259" key="4">
    <source>
        <dbReference type="Pfam" id="PF07804"/>
    </source>
</evidence>
<organism evidence="6 7">
    <name type="scientific">Rhizobium leguminosarum</name>
    <dbReference type="NCBI Taxonomy" id="384"/>
    <lineage>
        <taxon>Bacteria</taxon>
        <taxon>Pseudomonadati</taxon>
        <taxon>Pseudomonadota</taxon>
        <taxon>Alphaproteobacteria</taxon>
        <taxon>Hyphomicrobiales</taxon>
        <taxon>Rhizobiaceae</taxon>
        <taxon>Rhizobium/Agrobacterium group</taxon>
        <taxon>Rhizobium</taxon>
    </lineage>
</organism>
<dbReference type="Proteomes" id="UP000183050">
    <property type="component" value="Plasmid unnamed8"/>
</dbReference>
<evidence type="ECO:0000259" key="5">
    <source>
        <dbReference type="Pfam" id="PF13657"/>
    </source>
</evidence>
<dbReference type="PANTHER" id="PTHR37419:SF8">
    <property type="entry name" value="TOXIN YJJJ"/>
    <property type="match status" value="1"/>
</dbReference>